<keyword evidence="5" id="KW-1185">Reference proteome</keyword>
<dbReference type="SUPFAM" id="SSF54928">
    <property type="entry name" value="RNA-binding domain, RBD"/>
    <property type="match status" value="1"/>
</dbReference>
<keyword evidence="1 2" id="KW-0694">RNA-binding</keyword>
<feature type="domain" description="RRM" evidence="3">
    <location>
        <begin position="54"/>
        <end position="134"/>
    </location>
</feature>
<evidence type="ECO:0000256" key="2">
    <source>
        <dbReference type="PROSITE-ProRule" id="PRU00176"/>
    </source>
</evidence>
<evidence type="ECO:0000313" key="5">
    <source>
        <dbReference type="Proteomes" id="UP001396334"/>
    </source>
</evidence>
<organism evidence="4 5">
    <name type="scientific">Hibiscus sabdariffa</name>
    <name type="common">roselle</name>
    <dbReference type="NCBI Taxonomy" id="183260"/>
    <lineage>
        <taxon>Eukaryota</taxon>
        <taxon>Viridiplantae</taxon>
        <taxon>Streptophyta</taxon>
        <taxon>Embryophyta</taxon>
        <taxon>Tracheophyta</taxon>
        <taxon>Spermatophyta</taxon>
        <taxon>Magnoliopsida</taxon>
        <taxon>eudicotyledons</taxon>
        <taxon>Gunneridae</taxon>
        <taxon>Pentapetalae</taxon>
        <taxon>rosids</taxon>
        <taxon>malvids</taxon>
        <taxon>Malvales</taxon>
        <taxon>Malvaceae</taxon>
        <taxon>Malvoideae</taxon>
        <taxon>Hibiscus</taxon>
    </lineage>
</organism>
<proteinExistence type="predicted"/>
<evidence type="ECO:0000313" key="4">
    <source>
        <dbReference type="EMBL" id="KAK8976363.1"/>
    </source>
</evidence>
<protein>
    <recommendedName>
        <fullName evidence="3">RRM domain-containing protein</fullName>
    </recommendedName>
</protein>
<dbReference type="InterPro" id="IPR000504">
    <property type="entry name" value="RRM_dom"/>
</dbReference>
<dbReference type="InterPro" id="IPR035979">
    <property type="entry name" value="RBD_domain_sf"/>
</dbReference>
<dbReference type="PANTHER" id="PTHR48027">
    <property type="entry name" value="HETEROGENEOUS NUCLEAR RIBONUCLEOPROTEIN 87F-RELATED"/>
    <property type="match status" value="1"/>
</dbReference>
<evidence type="ECO:0000259" key="3">
    <source>
        <dbReference type="PROSITE" id="PS50102"/>
    </source>
</evidence>
<dbReference type="SMART" id="SM00360">
    <property type="entry name" value="RRM"/>
    <property type="match status" value="1"/>
</dbReference>
<dbReference type="EMBL" id="JBBPBN010000134">
    <property type="protein sequence ID" value="KAK8976363.1"/>
    <property type="molecule type" value="Genomic_DNA"/>
</dbReference>
<reference evidence="4 5" key="1">
    <citation type="journal article" date="2024" name="G3 (Bethesda)">
        <title>Genome assembly of Hibiscus sabdariffa L. provides insights into metabolisms of medicinal natural products.</title>
        <authorList>
            <person name="Kim T."/>
        </authorList>
    </citation>
    <scope>NUCLEOTIDE SEQUENCE [LARGE SCALE GENOMIC DNA]</scope>
    <source>
        <strain evidence="4">TK-2024</strain>
        <tissue evidence="4">Old leaves</tissue>
    </source>
</reference>
<dbReference type="Proteomes" id="UP001396334">
    <property type="component" value="Unassembled WGS sequence"/>
</dbReference>
<dbReference type="CDD" id="cd00590">
    <property type="entry name" value="RRM_SF"/>
    <property type="match status" value="1"/>
</dbReference>
<dbReference type="InterPro" id="IPR012677">
    <property type="entry name" value="Nucleotide-bd_a/b_plait_sf"/>
</dbReference>
<comment type="caution">
    <text evidence="4">The sequence shown here is derived from an EMBL/GenBank/DDBJ whole genome shotgun (WGS) entry which is preliminary data.</text>
</comment>
<dbReference type="Pfam" id="PF00076">
    <property type="entry name" value="RRM_1"/>
    <property type="match status" value="1"/>
</dbReference>
<dbReference type="InterPro" id="IPR052462">
    <property type="entry name" value="SLIRP/GR-RBP-like"/>
</dbReference>
<accession>A0ABR2NJK6</accession>
<dbReference type="Gene3D" id="3.30.70.330">
    <property type="match status" value="1"/>
</dbReference>
<sequence>MRRFGVARETSNQDEDKSIVYNSFQRRRRDFPVQLGGQATRKRHSKVKPYRFGVPVFVDCVSKRIHRLSLKEAFSAYGGVLDVYIVYNNPSRINKRCTFAFVRYPSYEEALKAVELANNRRMDGFNVKVDFSKLTNGRSFKEVLMAKLLSTTEDSEHGNSKEVGQVKGMYDANFVEQALKSEGFKVKVSPWSGFFVIIHFVEQEQIQIFWDLKASLLESWFVDIDTVEHFSSENKLKVWVTLENLPLKNRFDCAHILTGVKHLAVVPKFAVIFINGVCYNITVSMAEYEDEKCWIDAEELKGQHEENQANFSDEENNWRFEDFDHCVLKKTAVDFPKILENEANEFPAGDRDTHDRASG</sequence>
<gene>
    <name evidence="4" type="ORF">V6N11_074238</name>
</gene>
<evidence type="ECO:0000256" key="1">
    <source>
        <dbReference type="ARBA" id="ARBA00022884"/>
    </source>
</evidence>
<name>A0ABR2NJK6_9ROSI</name>
<dbReference type="PROSITE" id="PS50102">
    <property type="entry name" value="RRM"/>
    <property type="match status" value="1"/>
</dbReference>